<dbReference type="Gene3D" id="3.40.220.10">
    <property type="entry name" value="Leucine Aminopeptidase, subunit E, domain 1"/>
    <property type="match status" value="1"/>
</dbReference>
<evidence type="ECO:0000256" key="4">
    <source>
        <dbReference type="ARBA" id="ARBA00022801"/>
    </source>
</evidence>
<evidence type="ECO:0000259" key="6">
    <source>
        <dbReference type="Pfam" id="PF00883"/>
    </source>
</evidence>
<keyword evidence="4" id="KW-0378">Hydrolase</keyword>
<evidence type="ECO:0000256" key="1">
    <source>
        <dbReference type="ARBA" id="ARBA00009528"/>
    </source>
</evidence>
<feature type="domain" description="Peptidase M17 leucyl aminopeptidase N-terminal" evidence="7">
    <location>
        <begin position="283"/>
        <end position="379"/>
    </location>
</feature>
<feature type="region of interest" description="Disordered" evidence="5">
    <location>
        <begin position="59"/>
        <end position="154"/>
    </location>
</feature>
<feature type="compositionally biased region" description="Low complexity" evidence="5">
    <location>
        <begin position="134"/>
        <end position="145"/>
    </location>
</feature>
<feature type="region of interest" description="Disordered" evidence="5">
    <location>
        <begin position="231"/>
        <end position="255"/>
    </location>
</feature>
<dbReference type="GO" id="GO:0005737">
    <property type="term" value="C:cytoplasm"/>
    <property type="evidence" value="ECO:0007669"/>
    <property type="project" value="InterPro"/>
</dbReference>
<gene>
    <name evidence="8" type="ORF">DBRI1063_LOCUS22878</name>
</gene>
<dbReference type="SUPFAM" id="SSF53187">
    <property type="entry name" value="Zn-dependent exopeptidases"/>
    <property type="match status" value="1"/>
</dbReference>
<sequence length="504" mass="55545">MTVATEYTSYSTADQTCFTELTRDTYIFDSRPNHHHHNVRGGDDDTTCYTKIEETIYEDETSTEASTDCETSHDFSQSTHDYSESTEGRTNYTTDHSEYTEEEEGNRSEYTEATSQSTHYRRKYSYGEILYPNTSSEDQTSQTSSNRSDYTGYSSQYTDDQIIYTVRTADESECTEEFEVSLNDWSHADDASREMPWTDSKNSSLLSILTEEECAKDCDLIIVGMFAPAEDDDASEMGGSSSGGSGRNRNREPPQPVLLGTAAALDDYLGGALSVLLLKQYKVFKHGALVGSMTPTIRISVGYGKKTKKYILLGLGTQDKEVEPTTLFEVGSALASACKQDDKIKSCALHMPSKLGSSTTTLTNIASSFYSAFYKDSRYNVGIQFKNNTKPRLSSVILVPENDISASSQVEADAALAAGYSISKGIYLACDIVNAPHSILNSVSLANTARRIAEESHGLIECIILGQEECEKRGMGSYLAVGRGSESEPQFIHLTYRPLDGIIK</sequence>
<evidence type="ECO:0000313" key="8">
    <source>
        <dbReference type="EMBL" id="CAD9353242.1"/>
    </source>
</evidence>
<dbReference type="InterPro" id="IPR000819">
    <property type="entry name" value="Peptidase_M17_C"/>
</dbReference>
<protein>
    <recommendedName>
        <fullName evidence="9">Cytosol aminopeptidase domain-containing protein</fullName>
    </recommendedName>
</protein>
<dbReference type="EMBL" id="HBGN01035627">
    <property type="protein sequence ID" value="CAD9353242.1"/>
    <property type="molecule type" value="Transcribed_RNA"/>
</dbReference>
<dbReference type="Gene3D" id="3.40.630.10">
    <property type="entry name" value="Zn peptidases"/>
    <property type="match status" value="1"/>
</dbReference>
<evidence type="ECO:0000256" key="3">
    <source>
        <dbReference type="ARBA" id="ARBA00022670"/>
    </source>
</evidence>
<reference evidence="8" key="1">
    <citation type="submission" date="2021-01" db="EMBL/GenBank/DDBJ databases">
        <authorList>
            <person name="Corre E."/>
            <person name="Pelletier E."/>
            <person name="Niang G."/>
            <person name="Scheremetjew M."/>
            <person name="Finn R."/>
            <person name="Kale V."/>
            <person name="Holt S."/>
            <person name="Cochrane G."/>
            <person name="Meng A."/>
            <person name="Brown T."/>
            <person name="Cohen L."/>
        </authorList>
    </citation>
    <scope>NUCLEOTIDE SEQUENCE</scope>
    <source>
        <strain evidence="8">Pop2</strain>
    </source>
</reference>
<dbReference type="Pfam" id="PF02789">
    <property type="entry name" value="Peptidase_M17_N"/>
    <property type="match status" value="1"/>
</dbReference>
<keyword evidence="3" id="KW-0645">Protease</keyword>
<dbReference type="GO" id="GO:0006508">
    <property type="term" value="P:proteolysis"/>
    <property type="evidence" value="ECO:0007669"/>
    <property type="project" value="UniProtKB-KW"/>
</dbReference>
<organism evidence="8">
    <name type="scientific">Ditylum brightwellii</name>
    <dbReference type="NCBI Taxonomy" id="49249"/>
    <lineage>
        <taxon>Eukaryota</taxon>
        <taxon>Sar</taxon>
        <taxon>Stramenopiles</taxon>
        <taxon>Ochrophyta</taxon>
        <taxon>Bacillariophyta</taxon>
        <taxon>Mediophyceae</taxon>
        <taxon>Lithodesmiophycidae</taxon>
        <taxon>Lithodesmiales</taxon>
        <taxon>Lithodesmiaceae</taxon>
        <taxon>Ditylum</taxon>
    </lineage>
</organism>
<dbReference type="GO" id="GO:0070006">
    <property type="term" value="F:metalloaminopeptidase activity"/>
    <property type="evidence" value="ECO:0007669"/>
    <property type="project" value="InterPro"/>
</dbReference>
<proteinExistence type="inferred from homology"/>
<accession>A0A7S1ZZC0</accession>
<dbReference type="InterPro" id="IPR011356">
    <property type="entry name" value="Leucine_aapep/pepB"/>
</dbReference>
<keyword evidence="2" id="KW-0031">Aminopeptidase</keyword>
<dbReference type="PANTHER" id="PTHR11963">
    <property type="entry name" value="LEUCINE AMINOPEPTIDASE-RELATED"/>
    <property type="match status" value="1"/>
</dbReference>
<feature type="compositionally biased region" description="Polar residues" evidence="5">
    <location>
        <begin position="63"/>
        <end position="80"/>
    </location>
</feature>
<feature type="domain" description="Cytosol aminopeptidase" evidence="6">
    <location>
        <begin position="428"/>
        <end position="498"/>
    </location>
</feature>
<dbReference type="Pfam" id="PF00883">
    <property type="entry name" value="Peptidase_M17"/>
    <property type="match status" value="1"/>
</dbReference>
<dbReference type="InterPro" id="IPR008283">
    <property type="entry name" value="Peptidase_M17_N"/>
</dbReference>
<evidence type="ECO:0000256" key="5">
    <source>
        <dbReference type="SAM" id="MobiDB-lite"/>
    </source>
</evidence>
<evidence type="ECO:0000256" key="2">
    <source>
        <dbReference type="ARBA" id="ARBA00022438"/>
    </source>
</evidence>
<dbReference type="InterPro" id="IPR043472">
    <property type="entry name" value="Macro_dom-like"/>
</dbReference>
<comment type="similarity">
    <text evidence="1">Belongs to the peptidase M17 family.</text>
</comment>
<evidence type="ECO:0000259" key="7">
    <source>
        <dbReference type="Pfam" id="PF02789"/>
    </source>
</evidence>
<feature type="compositionally biased region" description="Basic and acidic residues" evidence="5">
    <location>
        <begin position="95"/>
        <end position="110"/>
    </location>
</feature>
<dbReference type="PANTHER" id="PTHR11963:SF23">
    <property type="entry name" value="CYTOSOL AMINOPEPTIDASE"/>
    <property type="match status" value="1"/>
</dbReference>
<dbReference type="AlphaFoldDB" id="A0A7S1ZZC0"/>
<dbReference type="GO" id="GO:0030145">
    <property type="term" value="F:manganese ion binding"/>
    <property type="evidence" value="ECO:0007669"/>
    <property type="project" value="InterPro"/>
</dbReference>
<dbReference type="SUPFAM" id="SSF52949">
    <property type="entry name" value="Macro domain-like"/>
    <property type="match status" value="1"/>
</dbReference>
<name>A0A7S1ZZC0_9STRA</name>
<evidence type="ECO:0008006" key="9">
    <source>
        <dbReference type="Google" id="ProtNLM"/>
    </source>
</evidence>